<feature type="chain" id="PRO_5046007411" evidence="2">
    <location>
        <begin position="29"/>
        <end position="459"/>
    </location>
</feature>
<dbReference type="RefSeq" id="WP_204708821.1">
    <property type="nucleotide sequence ID" value="NZ_JBHSZV010000011.1"/>
</dbReference>
<dbReference type="Gene3D" id="2.20.230.10">
    <property type="entry name" value="Resuscitation-promoting factor rpfb"/>
    <property type="match status" value="1"/>
</dbReference>
<sequence>MKETKGLWKKASVIALLAMGLSFGTAYAEENLETFFHVYVGDKHIGVVKNKENAQSYVQQQLDKVQEQHEDYQLEPLEEVTYVSEKMFAPSVETDQTLRKLGDSIDVGVEAVGLTVESQTIAYLPSEADAEDVVQKFKEQYVDPEDLKEVETRANDEKIELKGSTVMEVQLTNEISQEKEVVEASEVTDVTEAVEILKKGTYQETTSEVVGKIAPQYNLSQEQMMTFNDEYSIKDQSQSDQEVNVADFEPWTEVFIKKEGIKKENIPYKTEVVKTDDLVKGETEIKQEGQDGEKEIHYYKHMKNDRIVDEGTIEEKEVSAPVKEIVVQGTKVISSKGTGEFEWPAVEGTITSEQGKRWGSFHKGIDIAGVSNRTIKAADNGKIIEAGKDGAYGNKVIVDHNNGYKTIYAHLESIDVSVGDTVEKGSTLGKMGTTGRSTGVHLHFEVYKNGSLEDPLEHI</sequence>
<dbReference type="EMBL" id="JBHSZV010000011">
    <property type="protein sequence ID" value="MFC7061090.1"/>
    <property type="molecule type" value="Genomic_DNA"/>
</dbReference>
<dbReference type="Pfam" id="PF01551">
    <property type="entry name" value="Peptidase_M23"/>
    <property type="match status" value="1"/>
</dbReference>
<gene>
    <name evidence="4" type="ORF">ACFQIC_04325</name>
</gene>
<evidence type="ECO:0000313" key="5">
    <source>
        <dbReference type="Proteomes" id="UP001596410"/>
    </source>
</evidence>
<reference evidence="5" key="1">
    <citation type="journal article" date="2019" name="Int. J. Syst. Evol. Microbiol.">
        <title>The Global Catalogue of Microorganisms (GCM) 10K type strain sequencing project: providing services to taxonomists for standard genome sequencing and annotation.</title>
        <authorList>
            <consortium name="The Broad Institute Genomics Platform"/>
            <consortium name="The Broad Institute Genome Sequencing Center for Infectious Disease"/>
            <person name="Wu L."/>
            <person name="Ma J."/>
        </authorList>
    </citation>
    <scope>NUCLEOTIDE SEQUENCE [LARGE SCALE GENOMIC DNA]</scope>
    <source>
        <strain evidence="5">CGMCC 4.1621</strain>
    </source>
</reference>
<proteinExistence type="predicted"/>
<dbReference type="Gene3D" id="2.70.70.10">
    <property type="entry name" value="Glucose Permease (Domain IIA)"/>
    <property type="match status" value="1"/>
</dbReference>
<dbReference type="InterPro" id="IPR050570">
    <property type="entry name" value="Cell_wall_metabolism_enzyme"/>
</dbReference>
<dbReference type="InterPro" id="IPR011055">
    <property type="entry name" value="Dup_hybrid_motif"/>
</dbReference>
<dbReference type="InterPro" id="IPR011098">
    <property type="entry name" value="G5_dom"/>
</dbReference>
<evidence type="ECO:0000256" key="2">
    <source>
        <dbReference type="SAM" id="SignalP"/>
    </source>
</evidence>
<keyword evidence="5" id="KW-1185">Reference proteome</keyword>
<dbReference type="CDD" id="cd12797">
    <property type="entry name" value="M23_peptidase"/>
    <property type="match status" value="1"/>
</dbReference>
<dbReference type="Pfam" id="PF07501">
    <property type="entry name" value="G5"/>
    <property type="match status" value="1"/>
</dbReference>
<evidence type="ECO:0000313" key="4">
    <source>
        <dbReference type="EMBL" id="MFC7061090.1"/>
    </source>
</evidence>
<dbReference type="SMART" id="SM01208">
    <property type="entry name" value="G5"/>
    <property type="match status" value="1"/>
</dbReference>
<evidence type="ECO:0000259" key="3">
    <source>
        <dbReference type="PROSITE" id="PS51109"/>
    </source>
</evidence>
<feature type="domain" description="G5" evidence="3">
    <location>
        <begin position="252"/>
        <end position="332"/>
    </location>
</feature>
<protein>
    <submittedName>
        <fullName evidence="4">Peptidoglycan DD-metalloendopeptidase family protein</fullName>
    </submittedName>
</protein>
<dbReference type="SUPFAM" id="SSF51261">
    <property type="entry name" value="Duplicated hybrid motif"/>
    <property type="match status" value="1"/>
</dbReference>
<name>A0ABW2EFJ2_9BACI</name>
<dbReference type="PROSITE" id="PS51109">
    <property type="entry name" value="G5"/>
    <property type="match status" value="1"/>
</dbReference>
<dbReference type="PANTHER" id="PTHR21666">
    <property type="entry name" value="PEPTIDASE-RELATED"/>
    <property type="match status" value="1"/>
</dbReference>
<feature type="signal peptide" evidence="2">
    <location>
        <begin position="1"/>
        <end position="28"/>
    </location>
</feature>
<keyword evidence="1 2" id="KW-0732">Signal</keyword>
<dbReference type="InterPro" id="IPR016047">
    <property type="entry name" value="M23ase_b-sheet_dom"/>
</dbReference>
<accession>A0ABW2EFJ2</accession>
<organism evidence="4 5">
    <name type="scientific">Halobacillus seohaensis</name>
    <dbReference type="NCBI Taxonomy" id="447421"/>
    <lineage>
        <taxon>Bacteria</taxon>
        <taxon>Bacillati</taxon>
        <taxon>Bacillota</taxon>
        <taxon>Bacilli</taxon>
        <taxon>Bacillales</taxon>
        <taxon>Bacillaceae</taxon>
        <taxon>Halobacillus</taxon>
    </lineage>
</organism>
<dbReference type="PANTHER" id="PTHR21666:SF289">
    <property type="entry name" value="L-ALA--D-GLU ENDOPEPTIDASE"/>
    <property type="match status" value="1"/>
</dbReference>
<comment type="caution">
    <text evidence="4">The sequence shown here is derived from an EMBL/GenBank/DDBJ whole genome shotgun (WGS) entry which is preliminary data.</text>
</comment>
<evidence type="ECO:0000256" key="1">
    <source>
        <dbReference type="ARBA" id="ARBA00022729"/>
    </source>
</evidence>
<dbReference type="Proteomes" id="UP001596410">
    <property type="component" value="Unassembled WGS sequence"/>
</dbReference>